<dbReference type="PROSITE" id="PS50222">
    <property type="entry name" value="EF_HAND_2"/>
    <property type="match status" value="1"/>
</dbReference>
<dbReference type="Pfam" id="PF00036">
    <property type="entry name" value="EF-hand_1"/>
    <property type="match status" value="1"/>
</dbReference>
<feature type="compositionally biased region" description="Gly residues" evidence="2">
    <location>
        <begin position="319"/>
        <end position="334"/>
    </location>
</feature>
<feature type="compositionally biased region" description="Polar residues" evidence="2">
    <location>
        <begin position="641"/>
        <end position="650"/>
    </location>
</feature>
<dbReference type="Proteomes" id="UP001165060">
    <property type="component" value="Unassembled WGS sequence"/>
</dbReference>
<feature type="region of interest" description="Disordered" evidence="2">
    <location>
        <begin position="96"/>
        <end position="121"/>
    </location>
</feature>
<evidence type="ECO:0000313" key="4">
    <source>
        <dbReference type="EMBL" id="GMI39996.1"/>
    </source>
</evidence>
<feature type="compositionally biased region" description="Basic and acidic residues" evidence="2">
    <location>
        <begin position="180"/>
        <end position="190"/>
    </location>
</feature>
<dbReference type="SUPFAM" id="SSF47473">
    <property type="entry name" value="EF-hand"/>
    <property type="match status" value="1"/>
</dbReference>
<protein>
    <recommendedName>
        <fullName evidence="3">EF-hand domain-containing protein</fullName>
    </recommendedName>
</protein>
<feature type="non-terminal residue" evidence="4">
    <location>
        <position position="1"/>
    </location>
</feature>
<dbReference type="Gene3D" id="1.10.238.10">
    <property type="entry name" value="EF-hand"/>
    <property type="match status" value="1"/>
</dbReference>
<keyword evidence="5" id="KW-1185">Reference proteome</keyword>
<evidence type="ECO:0000256" key="1">
    <source>
        <dbReference type="ARBA" id="ARBA00022837"/>
    </source>
</evidence>
<evidence type="ECO:0000259" key="3">
    <source>
        <dbReference type="PROSITE" id="PS50222"/>
    </source>
</evidence>
<feature type="region of interest" description="Disordered" evidence="2">
    <location>
        <begin position="172"/>
        <end position="209"/>
    </location>
</feature>
<proteinExistence type="predicted"/>
<feature type="region of interest" description="Disordered" evidence="2">
    <location>
        <begin position="441"/>
        <end position="479"/>
    </location>
</feature>
<dbReference type="InterPro" id="IPR002048">
    <property type="entry name" value="EF_hand_dom"/>
</dbReference>
<reference evidence="4 5" key="1">
    <citation type="journal article" date="2023" name="Commun. Biol.">
        <title>Genome analysis of Parmales, the sister group of diatoms, reveals the evolutionary specialization of diatoms from phago-mixotrophs to photoautotrophs.</title>
        <authorList>
            <person name="Ban H."/>
            <person name="Sato S."/>
            <person name="Yoshikawa S."/>
            <person name="Yamada K."/>
            <person name="Nakamura Y."/>
            <person name="Ichinomiya M."/>
            <person name="Sato N."/>
            <person name="Blanc-Mathieu R."/>
            <person name="Endo H."/>
            <person name="Kuwata A."/>
            <person name="Ogata H."/>
        </authorList>
    </citation>
    <scope>NUCLEOTIDE SEQUENCE [LARGE SCALE GENOMIC DNA]</scope>
</reference>
<feature type="compositionally biased region" description="Basic and acidic residues" evidence="2">
    <location>
        <begin position="618"/>
        <end position="634"/>
    </location>
</feature>
<accession>A0ABQ6N3T1</accession>
<dbReference type="InterPro" id="IPR018247">
    <property type="entry name" value="EF_Hand_1_Ca_BS"/>
</dbReference>
<dbReference type="EMBL" id="BRYB01002119">
    <property type="protein sequence ID" value="GMI39996.1"/>
    <property type="molecule type" value="Genomic_DNA"/>
</dbReference>
<keyword evidence="1" id="KW-0106">Calcium</keyword>
<feature type="region of interest" description="Disordered" evidence="2">
    <location>
        <begin position="306"/>
        <end position="429"/>
    </location>
</feature>
<feature type="region of interest" description="Disordered" evidence="2">
    <location>
        <begin position="687"/>
        <end position="743"/>
    </location>
</feature>
<dbReference type="SMART" id="SM00054">
    <property type="entry name" value="EFh"/>
    <property type="match status" value="1"/>
</dbReference>
<name>A0ABQ6N3T1_9STRA</name>
<gene>
    <name evidence="4" type="ORF">TeGR_g10323</name>
</gene>
<feature type="domain" description="EF-hand" evidence="3">
    <location>
        <begin position="11"/>
        <end position="46"/>
    </location>
</feature>
<dbReference type="InterPro" id="IPR011992">
    <property type="entry name" value="EF-hand-dom_pair"/>
</dbReference>
<feature type="compositionally biased region" description="Low complexity" evidence="2">
    <location>
        <begin position="660"/>
        <end position="674"/>
    </location>
</feature>
<comment type="caution">
    <text evidence="4">The sequence shown here is derived from an EMBL/GenBank/DDBJ whole genome shotgun (WGS) entry which is preliminary data.</text>
</comment>
<feature type="compositionally biased region" description="Low complexity" evidence="2">
    <location>
        <begin position="335"/>
        <end position="344"/>
    </location>
</feature>
<sequence>MALETICYNELKAQEILAKFELMDADGSGAIDFEEFVAVMTSDLTGQDFFNLKDEQDQGIQHQAFYEFATTYRREMLLEIIEGRGNFFEEKLEGDETNSLGSHADTKEGPQSPTSKGPVGVSDDVRAFQQFKELFELQLVNDKRHEASEGVRKDKLERLEHSRWLAEVRRNNKSARTLRKRQDTEKRLLDAKQASTEQKKEKQKTDAKRKILQTTKRLLAHGELTMEDSALSPTPDIDAAASDFLVTSSLPAFSTNLMATNLSVDGNLDAGDYSFFSPTPEERSSPIMDETDADDLVSDALFQLGIPESPRGHGRPSMQGGGGQRLSMQGGGGQRLSMQGGQRLSMQRKDRSPTLEGRTTGLVESGRQRLSFQERGRSPTLEGRTLQVDGMESGRMSKSPATETTPSGILRKTSFSPVPPSREVRGTVQGGIDLRAKFARSPRATAVNRSTALQESSSSSSSASSSEDEGDEEVQQRSNFLQRMTYMNSSAMDKKKIDMEFAFGRRKSQEEAPIIPEPEEEETQEEVDVGSTKVTKKVKYQQKLTQGQLTHLKLCAYEDAREARQARENSPLLKGLQALASSSPEVSPRPPGDPQASNYEDHTNSSRRNRFSRRFVKSKNDRPTYAEMKRKEQRLSAVRQWETQPKSKPSPSYMKRKSITASATTTNSAAASGTSSPVMMIAAATQVGRDTDGRRQSRPTMFQMPLDNRGRTTALYRSLQRPPLLSPPPPQAKTIGGIRVGSS</sequence>
<organism evidence="4 5">
    <name type="scientific">Tetraparma gracilis</name>
    <dbReference type="NCBI Taxonomy" id="2962635"/>
    <lineage>
        <taxon>Eukaryota</taxon>
        <taxon>Sar</taxon>
        <taxon>Stramenopiles</taxon>
        <taxon>Ochrophyta</taxon>
        <taxon>Bolidophyceae</taxon>
        <taxon>Parmales</taxon>
        <taxon>Triparmaceae</taxon>
        <taxon>Tetraparma</taxon>
    </lineage>
</organism>
<feature type="compositionally biased region" description="Acidic residues" evidence="2">
    <location>
        <begin position="517"/>
        <end position="528"/>
    </location>
</feature>
<evidence type="ECO:0000256" key="2">
    <source>
        <dbReference type="SAM" id="MobiDB-lite"/>
    </source>
</evidence>
<feature type="compositionally biased region" description="Low complexity" evidence="2">
    <location>
        <begin position="456"/>
        <end position="465"/>
    </location>
</feature>
<dbReference type="PROSITE" id="PS00018">
    <property type="entry name" value="EF_HAND_1"/>
    <property type="match status" value="1"/>
</dbReference>
<evidence type="ECO:0000313" key="5">
    <source>
        <dbReference type="Proteomes" id="UP001165060"/>
    </source>
</evidence>
<feature type="region of interest" description="Disordered" evidence="2">
    <location>
        <begin position="579"/>
        <end position="674"/>
    </location>
</feature>
<feature type="region of interest" description="Disordered" evidence="2">
    <location>
        <begin position="504"/>
        <end position="534"/>
    </location>
</feature>
<feature type="compositionally biased region" description="Basic and acidic residues" evidence="2">
    <location>
        <begin position="197"/>
        <end position="209"/>
    </location>
</feature>
<feature type="compositionally biased region" description="Basic residues" evidence="2">
    <location>
        <begin position="605"/>
        <end position="617"/>
    </location>
</feature>